<evidence type="ECO:0000313" key="3">
    <source>
        <dbReference type="Proteomes" id="UP001302321"/>
    </source>
</evidence>
<feature type="chain" id="PRO_5042817656" description="Secreted protein" evidence="1">
    <location>
        <begin position="18"/>
        <end position="126"/>
    </location>
</feature>
<evidence type="ECO:0000256" key="1">
    <source>
        <dbReference type="SAM" id="SignalP"/>
    </source>
</evidence>
<keyword evidence="1" id="KW-0732">Signal</keyword>
<evidence type="ECO:0000313" key="2">
    <source>
        <dbReference type="EMBL" id="KAK4180131.1"/>
    </source>
</evidence>
<dbReference type="AlphaFoldDB" id="A0AAN6WE46"/>
<sequence length="126" mass="13957">MARFVLLSTAMSSVVSSASTTRLPNPVQFTSANLETKRAVLDIHNAKSTGRGPGKGEPHAGGKRFSTLPSLKSCTRMYSAVYFFAGLLQPLRFHTPRVQVRKRMPLLFVQFKQHIHKFTCPANEAP</sequence>
<protein>
    <recommendedName>
        <fullName evidence="4">Secreted protein</fullName>
    </recommendedName>
</protein>
<reference evidence="2" key="2">
    <citation type="submission" date="2023-05" db="EMBL/GenBank/DDBJ databases">
        <authorList>
            <consortium name="Lawrence Berkeley National Laboratory"/>
            <person name="Steindorff A."/>
            <person name="Hensen N."/>
            <person name="Bonometti L."/>
            <person name="Westerberg I."/>
            <person name="Brannstrom I.O."/>
            <person name="Guillou S."/>
            <person name="Cros-Aarteil S."/>
            <person name="Calhoun S."/>
            <person name="Haridas S."/>
            <person name="Kuo A."/>
            <person name="Mondo S."/>
            <person name="Pangilinan J."/>
            <person name="Riley R."/>
            <person name="Labutti K."/>
            <person name="Andreopoulos B."/>
            <person name="Lipzen A."/>
            <person name="Chen C."/>
            <person name="Yanf M."/>
            <person name="Daum C."/>
            <person name="Ng V."/>
            <person name="Clum A."/>
            <person name="Ohm R."/>
            <person name="Martin F."/>
            <person name="Silar P."/>
            <person name="Natvig D."/>
            <person name="Lalanne C."/>
            <person name="Gautier V."/>
            <person name="Ament-Velasquez S.L."/>
            <person name="Kruys A."/>
            <person name="Hutchinson M.I."/>
            <person name="Powell A.J."/>
            <person name="Barry K."/>
            <person name="Miller A.N."/>
            <person name="Grigoriev I.V."/>
            <person name="Debuchy R."/>
            <person name="Gladieux P."/>
            <person name="Thoren M.H."/>
            <person name="Johannesson H."/>
        </authorList>
    </citation>
    <scope>NUCLEOTIDE SEQUENCE</scope>
    <source>
        <strain evidence="2">CBS 892.96</strain>
    </source>
</reference>
<dbReference type="Proteomes" id="UP001302321">
    <property type="component" value="Unassembled WGS sequence"/>
</dbReference>
<name>A0AAN6WE46_9PEZI</name>
<organism evidence="2 3">
    <name type="scientific">Triangularia setosa</name>
    <dbReference type="NCBI Taxonomy" id="2587417"/>
    <lineage>
        <taxon>Eukaryota</taxon>
        <taxon>Fungi</taxon>
        <taxon>Dikarya</taxon>
        <taxon>Ascomycota</taxon>
        <taxon>Pezizomycotina</taxon>
        <taxon>Sordariomycetes</taxon>
        <taxon>Sordariomycetidae</taxon>
        <taxon>Sordariales</taxon>
        <taxon>Podosporaceae</taxon>
        <taxon>Triangularia</taxon>
    </lineage>
</organism>
<comment type="caution">
    <text evidence="2">The sequence shown here is derived from an EMBL/GenBank/DDBJ whole genome shotgun (WGS) entry which is preliminary data.</text>
</comment>
<evidence type="ECO:0008006" key="4">
    <source>
        <dbReference type="Google" id="ProtNLM"/>
    </source>
</evidence>
<dbReference type="EMBL" id="MU866103">
    <property type="protein sequence ID" value="KAK4180131.1"/>
    <property type="molecule type" value="Genomic_DNA"/>
</dbReference>
<accession>A0AAN6WE46</accession>
<keyword evidence="3" id="KW-1185">Reference proteome</keyword>
<feature type="signal peptide" evidence="1">
    <location>
        <begin position="1"/>
        <end position="17"/>
    </location>
</feature>
<gene>
    <name evidence="2" type="ORF">QBC36DRAFT_43762</name>
</gene>
<proteinExistence type="predicted"/>
<reference evidence="2" key="1">
    <citation type="journal article" date="2023" name="Mol. Phylogenet. Evol.">
        <title>Genome-scale phylogeny and comparative genomics of the fungal order Sordariales.</title>
        <authorList>
            <person name="Hensen N."/>
            <person name="Bonometti L."/>
            <person name="Westerberg I."/>
            <person name="Brannstrom I.O."/>
            <person name="Guillou S."/>
            <person name="Cros-Aarteil S."/>
            <person name="Calhoun S."/>
            <person name="Haridas S."/>
            <person name="Kuo A."/>
            <person name="Mondo S."/>
            <person name="Pangilinan J."/>
            <person name="Riley R."/>
            <person name="LaButti K."/>
            <person name="Andreopoulos B."/>
            <person name="Lipzen A."/>
            <person name="Chen C."/>
            <person name="Yan M."/>
            <person name="Daum C."/>
            <person name="Ng V."/>
            <person name="Clum A."/>
            <person name="Steindorff A."/>
            <person name="Ohm R.A."/>
            <person name="Martin F."/>
            <person name="Silar P."/>
            <person name="Natvig D.O."/>
            <person name="Lalanne C."/>
            <person name="Gautier V."/>
            <person name="Ament-Velasquez S.L."/>
            <person name="Kruys A."/>
            <person name="Hutchinson M.I."/>
            <person name="Powell A.J."/>
            <person name="Barry K."/>
            <person name="Miller A.N."/>
            <person name="Grigoriev I.V."/>
            <person name="Debuchy R."/>
            <person name="Gladieux P."/>
            <person name="Hiltunen Thoren M."/>
            <person name="Johannesson H."/>
        </authorList>
    </citation>
    <scope>NUCLEOTIDE SEQUENCE</scope>
    <source>
        <strain evidence="2">CBS 892.96</strain>
    </source>
</reference>